<organism evidence="1 2">
    <name type="scientific">Cryphonectria parasitica (strain ATCC 38755 / EP155)</name>
    <dbReference type="NCBI Taxonomy" id="660469"/>
    <lineage>
        <taxon>Eukaryota</taxon>
        <taxon>Fungi</taxon>
        <taxon>Dikarya</taxon>
        <taxon>Ascomycota</taxon>
        <taxon>Pezizomycotina</taxon>
        <taxon>Sordariomycetes</taxon>
        <taxon>Sordariomycetidae</taxon>
        <taxon>Diaporthales</taxon>
        <taxon>Cryphonectriaceae</taxon>
        <taxon>Cryphonectria-Endothia species complex</taxon>
        <taxon>Cryphonectria</taxon>
    </lineage>
</organism>
<dbReference type="GeneID" id="63840681"/>
<dbReference type="OrthoDB" id="17458at2759"/>
<dbReference type="AlphaFoldDB" id="A0A9P5CM87"/>
<dbReference type="RefSeq" id="XP_040773986.1">
    <property type="nucleotide sequence ID" value="XM_040923552.1"/>
</dbReference>
<gene>
    <name evidence="1" type="ORF">M406DRAFT_356899</name>
</gene>
<keyword evidence="2" id="KW-1185">Reference proteome</keyword>
<sequence length="119" mass="13243">MKKHACAVGYPAHGMVVQDLEGKIEWELASKVKRETRILQTLAKLKLQTGSGRGKASVTVQQLVSAMHGEKLDAQVRSMAVEPFTEEVLKKLSQDGKVAFEVRGGQKRWYGIQPIEIRV</sequence>
<evidence type="ECO:0000313" key="1">
    <source>
        <dbReference type="EMBL" id="KAF3763007.1"/>
    </source>
</evidence>
<protein>
    <submittedName>
        <fullName evidence="1">Uncharacterized protein</fullName>
    </submittedName>
</protein>
<dbReference type="Proteomes" id="UP000803844">
    <property type="component" value="Unassembled WGS sequence"/>
</dbReference>
<dbReference type="InterPro" id="IPR036388">
    <property type="entry name" value="WH-like_DNA-bd_sf"/>
</dbReference>
<proteinExistence type="predicted"/>
<dbReference type="Gene3D" id="1.10.10.10">
    <property type="entry name" value="Winged helix-like DNA-binding domain superfamily/Winged helix DNA-binding domain"/>
    <property type="match status" value="1"/>
</dbReference>
<reference evidence="1" key="1">
    <citation type="journal article" date="2020" name="Phytopathology">
        <title>Genome sequence of the chestnut blight fungus Cryphonectria parasitica EP155: A fundamental resource for an archetypical invasive plant pathogen.</title>
        <authorList>
            <person name="Crouch J.A."/>
            <person name="Dawe A."/>
            <person name="Aerts A."/>
            <person name="Barry K."/>
            <person name="Churchill A.C.L."/>
            <person name="Grimwood J."/>
            <person name="Hillman B."/>
            <person name="Milgroom M.G."/>
            <person name="Pangilinan J."/>
            <person name="Smith M."/>
            <person name="Salamov A."/>
            <person name="Schmutz J."/>
            <person name="Yadav J."/>
            <person name="Grigoriev I.V."/>
            <person name="Nuss D."/>
        </authorList>
    </citation>
    <scope>NUCLEOTIDE SEQUENCE</scope>
    <source>
        <strain evidence="1">EP155</strain>
    </source>
</reference>
<dbReference type="EMBL" id="MU032349">
    <property type="protein sequence ID" value="KAF3763007.1"/>
    <property type="molecule type" value="Genomic_DNA"/>
</dbReference>
<accession>A0A9P5CM87</accession>
<name>A0A9P5CM87_CRYP1</name>
<comment type="caution">
    <text evidence="1">The sequence shown here is derived from an EMBL/GenBank/DDBJ whole genome shotgun (WGS) entry which is preliminary data.</text>
</comment>
<evidence type="ECO:0000313" key="2">
    <source>
        <dbReference type="Proteomes" id="UP000803844"/>
    </source>
</evidence>